<reference evidence="2 3" key="1">
    <citation type="submission" date="2019-06" db="EMBL/GenBank/DDBJ databases">
        <title>Whole genome shotgun sequence of Glutamicibacter uratoxydans NBRC 15515.</title>
        <authorList>
            <person name="Hosoyama A."/>
            <person name="Uohara A."/>
            <person name="Ohji S."/>
            <person name="Ichikawa N."/>
        </authorList>
    </citation>
    <scope>NUCLEOTIDE SEQUENCE [LARGE SCALE GENOMIC DNA]</scope>
    <source>
        <strain evidence="2 3">NBRC 15515</strain>
    </source>
</reference>
<dbReference type="AlphaFoldDB" id="A0A4Y4DS51"/>
<dbReference type="Pfam" id="PF12688">
    <property type="entry name" value="TPR_5"/>
    <property type="match status" value="1"/>
</dbReference>
<accession>A0A4Y4DS51</accession>
<name>A0A4Y4DS51_GLUUR</name>
<dbReference type="SUPFAM" id="SSF48452">
    <property type="entry name" value="TPR-like"/>
    <property type="match status" value="1"/>
</dbReference>
<evidence type="ECO:0000313" key="3">
    <source>
        <dbReference type="Proteomes" id="UP000316612"/>
    </source>
</evidence>
<keyword evidence="3" id="KW-1185">Reference proteome</keyword>
<gene>
    <name evidence="2" type="ORF">AUR04nite_22660</name>
</gene>
<protein>
    <recommendedName>
        <fullName evidence="1">Tetratrico peptide repeat group 5 domain-containing protein</fullName>
    </recommendedName>
</protein>
<dbReference type="EMBL" id="BJNY01000012">
    <property type="protein sequence ID" value="GED06734.1"/>
    <property type="molecule type" value="Genomic_DNA"/>
</dbReference>
<feature type="domain" description="Tetratrico peptide repeat group 5" evidence="1">
    <location>
        <begin position="41"/>
        <end position="155"/>
    </location>
</feature>
<dbReference type="RefSeq" id="WP_170184189.1">
    <property type="nucleotide sequence ID" value="NZ_BAAAJL010000006.1"/>
</dbReference>
<dbReference type="InterPro" id="IPR041656">
    <property type="entry name" value="TPR_5"/>
</dbReference>
<dbReference type="Proteomes" id="UP000316612">
    <property type="component" value="Unassembled WGS sequence"/>
</dbReference>
<evidence type="ECO:0000259" key="1">
    <source>
        <dbReference type="Pfam" id="PF12688"/>
    </source>
</evidence>
<sequence length="159" mass="17039">MQDSWQAAIDGFWTQAQGKTAAQLHEELNILLGPDVPEANVLFERASLHDYLGEESQAVGLYRHALESGLAEAKRSEAIIQLGSSLRNIGQPQAAAKLLGQISADDPLFTDAQGFLALALLDAGKPESAVATALQALAPAMKIYSRPVQRYAQDLAERG</sequence>
<comment type="caution">
    <text evidence="2">The sequence shown here is derived from an EMBL/GenBank/DDBJ whole genome shotgun (WGS) entry which is preliminary data.</text>
</comment>
<evidence type="ECO:0000313" key="2">
    <source>
        <dbReference type="EMBL" id="GED06734.1"/>
    </source>
</evidence>
<dbReference type="Gene3D" id="1.25.40.10">
    <property type="entry name" value="Tetratricopeptide repeat domain"/>
    <property type="match status" value="1"/>
</dbReference>
<organism evidence="2 3">
    <name type="scientific">Glutamicibacter uratoxydans</name>
    <name type="common">Arthrobacter uratoxydans</name>
    <dbReference type="NCBI Taxonomy" id="43667"/>
    <lineage>
        <taxon>Bacteria</taxon>
        <taxon>Bacillati</taxon>
        <taxon>Actinomycetota</taxon>
        <taxon>Actinomycetes</taxon>
        <taxon>Micrococcales</taxon>
        <taxon>Micrococcaceae</taxon>
        <taxon>Glutamicibacter</taxon>
    </lineage>
</organism>
<proteinExistence type="predicted"/>
<dbReference type="InterPro" id="IPR011990">
    <property type="entry name" value="TPR-like_helical_dom_sf"/>
</dbReference>